<evidence type="ECO:0000256" key="12">
    <source>
        <dbReference type="ARBA" id="ARBA00023180"/>
    </source>
</evidence>
<protein>
    <recommendedName>
        <fullName evidence="22">Aminopeptidase</fullName>
    </recommendedName>
</protein>
<evidence type="ECO:0000256" key="1">
    <source>
        <dbReference type="ARBA" id="ARBA00004236"/>
    </source>
</evidence>
<dbReference type="EMBL" id="JAODUP010001528">
    <property type="protein sequence ID" value="KAK2139970.1"/>
    <property type="molecule type" value="Genomic_DNA"/>
</dbReference>
<evidence type="ECO:0000256" key="6">
    <source>
        <dbReference type="ARBA" id="ARBA00022723"/>
    </source>
</evidence>
<keyword evidence="3" id="KW-0031">Aminopeptidase</keyword>
<gene>
    <name evidence="20" type="ORF">LSH36_1529g00014</name>
</gene>
<dbReference type="Pfam" id="PF11838">
    <property type="entry name" value="ERAP1_C"/>
    <property type="match status" value="1"/>
</dbReference>
<feature type="binding site" evidence="14">
    <location>
        <position position="421"/>
    </location>
    <ligand>
        <name>Zn(2+)</name>
        <dbReference type="ChEBI" id="CHEBI:29105"/>
        <note>catalytic</note>
    </ligand>
</feature>
<evidence type="ECO:0000256" key="10">
    <source>
        <dbReference type="ARBA" id="ARBA00023136"/>
    </source>
</evidence>
<evidence type="ECO:0000313" key="20">
    <source>
        <dbReference type="EMBL" id="KAK2139970.1"/>
    </source>
</evidence>
<dbReference type="CDD" id="cd09601">
    <property type="entry name" value="M1_APN-Q_like"/>
    <property type="match status" value="1"/>
</dbReference>
<dbReference type="GO" id="GO:0005886">
    <property type="term" value="C:plasma membrane"/>
    <property type="evidence" value="ECO:0007669"/>
    <property type="project" value="UniProtKB-SubCell"/>
</dbReference>
<organism evidence="20 21">
    <name type="scientific">Paralvinella palmiformis</name>
    <dbReference type="NCBI Taxonomy" id="53620"/>
    <lineage>
        <taxon>Eukaryota</taxon>
        <taxon>Metazoa</taxon>
        <taxon>Spiralia</taxon>
        <taxon>Lophotrochozoa</taxon>
        <taxon>Annelida</taxon>
        <taxon>Polychaeta</taxon>
        <taxon>Sedentaria</taxon>
        <taxon>Canalipalpata</taxon>
        <taxon>Terebellida</taxon>
        <taxon>Terebelliformia</taxon>
        <taxon>Alvinellidae</taxon>
        <taxon>Paralvinella</taxon>
    </lineage>
</organism>
<keyword evidence="11" id="KW-1015">Disulfide bond</keyword>
<feature type="binding site" evidence="14">
    <location>
        <position position="417"/>
    </location>
    <ligand>
        <name>Zn(2+)</name>
        <dbReference type="ChEBI" id="CHEBI:29105"/>
        <note>catalytic</note>
    </ligand>
</feature>
<evidence type="ECO:0000256" key="13">
    <source>
        <dbReference type="PIRSR" id="PIRSR634016-1"/>
    </source>
</evidence>
<feature type="domain" description="ERAP1-like C-terminal" evidence="18">
    <location>
        <begin position="608"/>
        <end position="929"/>
    </location>
</feature>
<evidence type="ECO:0000259" key="19">
    <source>
        <dbReference type="Pfam" id="PF17900"/>
    </source>
</evidence>
<keyword evidence="8 14" id="KW-0862">Zinc</keyword>
<evidence type="ECO:0008006" key="22">
    <source>
        <dbReference type="Google" id="ProtNLM"/>
    </source>
</evidence>
<proteinExistence type="inferred from homology"/>
<dbReference type="InterPro" id="IPR014782">
    <property type="entry name" value="Peptidase_M1_dom"/>
</dbReference>
<dbReference type="GO" id="GO:0042277">
    <property type="term" value="F:peptide binding"/>
    <property type="evidence" value="ECO:0007669"/>
    <property type="project" value="TreeGrafter"/>
</dbReference>
<evidence type="ECO:0000256" key="8">
    <source>
        <dbReference type="ARBA" id="ARBA00022833"/>
    </source>
</evidence>
<dbReference type="PANTHER" id="PTHR11533">
    <property type="entry name" value="PROTEASE M1 ZINC METALLOPROTEASE"/>
    <property type="match status" value="1"/>
</dbReference>
<evidence type="ECO:0000256" key="2">
    <source>
        <dbReference type="ARBA" id="ARBA00010136"/>
    </source>
</evidence>
<dbReference type="InterPro" id="IPR001930">
    <property type="entry name" value="Peptidase_M1"/>
</dbReference>
<dbReference type="InterPro" id="IPR045357">
    <property type="entry name" value="Aminopeptidase_N-like_N"/>
</dbReference>
<dbReference type="Pfam" id="PF17900">
    <property type="entry name" value="Peptidase_M1_N"/>
    <property type="match status" value="2"/>
</dbReference>
<evidence type="ECO:0000256" key="9">
    <source>
        <dbReference type="ARBA" id="ARBA00023049"/>
    </source>
</evidence>
<dbReference type="Gene3D" id="1.25.50.20">
    <property type="match status" value="1"/>
</dbReference>
<dbReference type="Gene3D" id="2.60.40.1730">
    <property type="entry name" value="tricorn interacting facor f3 domain"/>
    <property type="match status" value="1"/>
</dbReference>
<dbReference type="InterPro" id="IPR027268">
    <property type="entry name" value="Peptidase_M4/M1_CTD_sf"/>
</dbReference>
<keyword evidence="6 14" id="KW-0479">Metal-binding</keyword>
<dbReference type="PRINTS" id="PR00756">
    <property type="entry name" value="ALADIPTASE"/>
</dbReference>
<evidence type="ECO:0000256" key="14">
    <source>
        <dbReference type="PIRSR" id="PIRSR634016-3"/>
    </source>
</evidence>
<evidence type="ECO:0000313" key="21">
    <source>
        <dbReference type="Proteomes" id="UP001208570"/>
    </source>
</evidence>
<dbReference type="Gene3D" id="2.60.40.1910">
    <property type="match status" value="1"/>
</dbReference>
<keyword evidence="21" id="KW-1185">Reference proteome</keyword>
<dbReference type="Pfam" id="PF01433">
    <property type="entry name" value="Peptidase_M1"/>
    <property type="match status" value="1"/>
</dbReference>
<dbReference type="Proteomes" id="UP001208570">
    <property type="component" value="Unassembled WGS sequence"/>
</dbReference>
<dbReference type="GO" id="GO:0070006">
    <property type="term" value="F:metalloaminopeptidase activity"/>
    <property type="evidence" value="ECO:0007669"/>
    <property type="project" value="TreeGrafter"/>
</dbReference>
<dbReference type="GO" id="GO:0005737">
    <property type="term" value="C:cytoplasm"/>
    <property type="evidence" value="ECO:0007669"/>
    <property type="project" value="TreeGrafter"/>
</dbReference>
<keyword evidence="12" id="KW-0325">Glycoprotein</keyword>
<keyword evidence="16" id="KW-1133">Transmembrane helix</keyword>
<keyword evidence="9" id="KW-0482">Metalloprotease</keyword>
<dbReference type="GO" id="GO:0008270">
    <property type="term" value="F:zinc ion binding"/>
    <property type="evidence" value="ECO:0007669"/>
    <property type="project" value="InterPro"/>
</dbReference>
<dbReference type="FunFam" id="1.25.50.20:FF:000001">
    <property type="entry name" value="Aminopeptidase"/>
    <property type="match status" value="1"/>
</dbReference>
<evidence type="ECO:0000256" key="16">
    <source>
        <dbReference type="SAM" id="Phobius"/>
    </source>
</evidence>
<feature type="domain" description="Peptidase M1 membrane alanine aminopeptidase" evidence="17">
    <location>
        <begin position="348"/>
        <end position="510"/>
    </location>
</feature>
<keyword evidence="7" id="KW-0378">Hydrolase</keyword>
<evidence type="ECO:0000256" key="7">
    <source>
        <dbReference type="ARBA" id="ARBA00022801"/>
    </source>
</evidence>
<dbReference type="GO" id="GO:0005615">
    <property type="term" value="C:extracellular space"/>
    <property type="evidence" value="ECO:0007669"/>
    <property type="project" value="TreeGrafter"/>
</dbReference>
<dbReference type="FunFam" id="1.10.390.10:FF:000006">
    <property type="entry name" value="Puromycin-sensitive aminopeptidase"/>
    <property type="match status" value="1"/>
</dbReference>
<dbReference type="InterPro" id="IPR042097">
    <property type="entry name" value="Aminopeptidase_N-like_N_sf"/>
</dbReference>
<dbReference type="GO" id="GO:0043171">
    <property type="term" value="P:peptide catabolic process"/>
    <property type="evidence" value="ECO:0007669"/>
    <property type="project" value="TreeGrafter"/>
</dbReference>
<dbReference type="GO" id="GO:0006508">
    <property type="term" value="P:proteolysis"/>
    <property type="evidence" value="ECO:0007669"/>
    <property type="project" value="UniProtKB-KW"/>
</dbReference>
<dbReference type="Gene3D" id="1.10.390.10">
    <property type="entry name" value="Neutral Protease Domain 2"/>
    <property type="match status" value="1"/>
</dbReference>
<dbReference type="InterPro" id="IPR034016">
    <property type="entry name" value="M1_APN-typ"/>
</dbReference>
<keyword evidence="16" id="KW-0812">Transmembrane</keyword>
<evidence type="ECO:0000256" key="11">
    <source>
        <dbReference type="ARBA" id="ARBA00023157"/>
    </source>
</evidence>
<dbReference type="FunFam" id="2.60.40.1910:FF:000006">
    <property type="entry name" value="Aminopeptidase"/>
    <property type="match status" value="1"/>
</dbReference>
<name>A0AAD9ITU6_9ANNE</name>
<comment type="subcellular location">
    <subcellularLocation>
        <location evidence="1">Cell membrane</location>
    </subcellularLocation>
</comment>
<evidence type="ECO:0000259" key="18">
    <source>
        <dbReference type="Pfam" id="PF11838"/>
    </source>
</evidence>
<dbReference type="SUPFAM" id="SSF63737">
    <property type="entry name" value="Leukotriene A4 hydrolase N-terminal domain"/>
    <property type="match status" value="1"/>
</dbReference>
<dbReference type="PANTHER" id="PTHR11533:SF301">
    <property type="entry name" value="AMINOPEPTIDASE"/>
    <property type="match status" value="1"/>
</dbReference>
<comment type="caution">
    <text evidence="20">The sequence shown here is derived from an EMBL/GenBank/DDBJ whole genome shotgun (WGS) entry which is preliminary data.</text>
</comment>
<feature type="binding site" evidence="14">
    <location>
        <position position="440"/>
    </location>
    <ligand>
        <name>Zn(2+)</name>
        <dbReference type="ChEBI" id="CHEBI:29105"/>
        <note>catalytic</note>
    </ligand>
</feature>
<comment type="cofactor">
    <cofactor evidence="14">
        <name>Zn(2+)</name>
        <dbReference type="ChEBI" id="CHEBI:29105"/>
    </cofactor>
    <text evidence="14">Binds 1 zinc ion per subunit.</text>
</comment>
<evidence type="ECO:0000256" key="3">
    <source>
        <dbReference type="ARBA" id="ARBA00022438"/>
    </source>
</evidence>
<keyword evidence="4" id="KW-1003">Cell membrane</keyword>
<feature type="site" description="Transition state stabilizer" evidence="15">
    <location>
        <position position="506"/>
    </location>
</feature>
<dbReference type="InterPro" id="IPR024571">
    <property type="entry name" value="ERAP1-like_C_dom"/>
</dbReference>
<feature type="active site" description="Proton acceptor" evidence="13">
    <location>
        <position position="418"/>
    </location>
</feature>
<evidence type="ECO:0000259" key="17">
    <source>
        <dbReference type="Pfam" id="PF01433"/>
    </source>
</evidence>
<keyword evidence="10 16" id="KW-0472">Membrane</keyword>
<feature type="domain" description="Aminopeptidase N-like N-terminal" evidence="19">
    <location>
        <begin position="103"/>
        <end position="223"/>
    </location>
</feature>
<evidence type="ECO:0000256" key="15">
    <source>
        <dbReference type="PIRSR" id="PIRSR634016-4"/>
    </source>
</evidence>
<evidence type="ECO:0000256" key="4">
    <source>
        <dbReference type="ARBA" id="ARBA00022475"/>
    </source>
</evidence>
<feature type="domain" description="Aminopeptidase N-like N-terminal" evidence="19">
    <location>
        <begin position="240"/>
        <end position="309"/>
    </location>
</feature>
<dbReference type="InterPro" id="IPR050344">
    <property type="entry name" value="Peptidase_M1_aminopeptidases"/>
</dbReference>
<dbReference type="AlphaFoldDB" id="A0AAD9ITU6"/>
<accession>A0AAD9ITU6</accession>
<dbReference type="SUPFAM" id="SSF55486">
    <property type="entry name" value="Metalloproteases ('zincins'), catalytic domain"/>
    <property type="match status" value="1"/>
</dbReference>
<keyword evidence="5" id="KW-0645">Protease</keyword>
<feature type="transmembrane region" description="Helical" evidence="16">
    <location>
        <begin position="35"/>
        <end position="59"/>
    </location>
</feature>
<reference evidence="20" key="1">
    <citation type="journal article" date="2023" name="Mol. Biol. Evol.">
        <title>Third-Generation Sequencing Reveals the Adaptive Role of the Epigenome in Three Deep-Sea Polychaetes.</title>
        <authorList>
            <person name="Perez M."/>
            <person name="Aroh O."/>
            <person name="Sun Y."/>
            <person name="Lan Y."/>
            <person name="Juniper S.K."/>
            <person name="Young C.R."/>
            <person name="Angers B."/>
            <person name="Qian P.Y."/>
        </authorList>
    </citation>
    <scope>NUCLEOTIDE SEQUENCE</scope>
    <source>
        <strain evidence="20">P08H-3</strain>
    </source>
</reference>
<sequence length="1114" mass="128788">MKSSLKLTDLNSVTSSGDGIRDEDYKGRKGCSVGIGGIVAIVVAAAVVATIVGLLVFYLHPDRKTTDDVPIITTTTTTECVDCLTSTTEIPIIDYRLPNDLVPYFYDARLRPNFYHTNVPNDSYTNGSVKITFGVRSPTKQIVLHSKTLVVDNASIQVEDEEGGNLPYISTSYDTRREFYTILMKEVLDTGKNYTVYMKFNCTLKTDLAGIYLSSYKDVNGRTICYCGCGGSDGGGDGGVYIVTSQAEATEARKMFPCFDEPALKAIFNLTFERKNDWTSFSNTQIDQSIPIEWVADKYLPTPPMSTYLLAVVISQFECVNSTTESGDVLVSVCSRTEYIDQTAFANSVAANMQDYYVNYYNISYPLQKMEHMAVPDFSAGAMENWGLILYRETALLYDDQSSSAFNKQRVAIIVAHELAHQWFGNLVTPQWWDDIWLNEGFASYMEITCTDHSFPDWDMVGVDGQFVVDDLQGVFKIDSLVSSHPVYQEVSDPAQINELFDEIAYSKTAQKRGKPDVNVTEIMQTWLLQIGYPVINVTYDNNTGVMELEQEHFLLNRNETPPMSPYNYQWIVPISIVTSNNPNFTEATQSWLNSTTGSIKVQPNLEWIILNSMQQYYYRVNYNDLMWNYLIFQLIKDHKVIHSNTRAQLIDDSFNLGRAGYLNMEIFLEITKYLTNETEYVPWRAVWKDMIFMKMMFEFSGNYEYLRKYVQQQVEPIYKSIGWNSSGEYDHLRERHRGIILDMACSYGYEDCLMKAADQFNNWMDQYNSTNPIDPNVRAVTYCSGIEAGGSTEWHFGWERFLTAPSSSEETTILRSLACTKEIFLLSGYLAKALALDGIRLQDFSTVVISVAENPIGRSMAWDFVRQNWNQLVIWFKDSAFTLPNIIREVTLSFSTELELTELELFKANSDTLSTATRAVDQAIENTKSNIDWRQKNEEGIVKWLKENRLSVTYQNGSQINTKSCGFDSVFREDEHRDNEFDSVFREDEHRDNEFDSVFREDEHRDNEFDSVFREDEHRDNEFDSVFREDEHRDNEFDSVFREDEHRDNEFDSVFREDEHRDNEFDSVFREDEHRDNEFDSVFREDEHRDNEFNNDFSFQFTLTYFYNLYFIH</sequence>
<evidence type="ECO:0000256" key="5">
    <source>
        <dbReference type="ARBA" id="ARBA00022670"/>
    </source>
</evidence>
<comment type="similarity">
    <text evidence="2">Belongs to the peptidase M1 family.</text>
</comment>